<dbReference type="Proteomes" id="UP001171916">
    <property type="component" value="Unassembled WGS sequence"/>
</dbReference>
<proteinExistence type="predicted"/>
<keyword evidence="1" id="KW-0732">Signal</keyword>
<feature type="chain" id="PRO_5046234092" evidence="1">
    <location>
        <begin position="20"/>
        <end position="138"/>
    </location>
</feature>
<sequence>MKKLPLILIIFLSTFSALAQDQFSLTIEVRNIKEAKGHMSICIMNKEEQFLEDCFKGRHIPIESEEFFAVFDGLEAGEYAVSLYQDENENGKLDVGKLVPIPTEKYGFSNNPSTTFGPPKFEDCRFKLAENMHIIIEL</sequence>
<keyword evidence="3" id="KW-1185">Reference proteome</keyword>
<gene>
    <name evidence="2" type="ORF">QVH07_15410</name>
</gene>
<evidence type="ECO:0000313" key="3">
    <source>
        <dbReference type="Proteomes" id="UP001171916"/>
    </source>
</evidence>
<comment type="caution">
    <text evidence="2">The sequence shown here is derived from an EMBL/GenBank/DDBJ whole genome shotgun (WGS) entry which is preliminary data.</text>
</comment>
<dbReference type="RefSeq" id="WP_290002134.1">
    <property type="nucleotide sequence ID" value="NZ_JAUEPH010000007.1"/>
</dbReference>
<protein>
    <submittedName>
        <fullName evidence="2">DUF2141 domain-containing protein</fullName>
    </submittedName>
</protein>
<feature type="signal peptide" evidence="1">
    <location>
        <begin position="1"/>
        <end position="19"/>
    </location>
</feature>
<dbReference type="EMBL" id="JAUEPH010000007">
    <property type="protein sequence ID" value="MDN3205548.1"/>
    <property type="molecule type" value="Genomic_DNA"/>
</dbReference>
<dbReference type="Pfam" id="PF09912">
    <property type="entry name" value="DUF2141"/>
    <property type="match status" value="1"/>
</dbReference>
<dbReference type="InterPro" id="IPR018673">
    <property type="entry name" value="DUF2141"/>
</dbReference>
<accession>A0ABT7YG97</accession>
<organism evidence="2 3">
    <name type="scientific">Algoriphagus sediminis</name>
    <dbReference type="NCBI Taxonomy" id="3057113"/>
    <lineage>
        <taxon>Bacteria</taxon>
        <taxon>Pseudomonadati</taxon>
        <taxon>Bacteroidota</taxon>
        <taxon>Cytophagia</taxon>
        <taxon>Cytophagales</taxon>
        <taxon>Cyclobacteriaceae</taxon>
        <taxon>Algoriphagus</taxon>
    </lineage>
</organism>
<evidence type="ECO:0000313" key="2">
    <source>
        <dbReference type="EMBL" id="MDN3205548.1"/>
    </source>
</evidence>
<evidence type="ECO:0000256" key="1">
    <source>
        <dbReference type="SAM" id="SignalP"/>
    </source>
</evidence>
<name>A0ABT7YG97_9BACT</name>
<reference evidence="2" key="1">
    <citation type="submission" date="2023-06" db="EMBL/GenBank/DDBJ databases">
        <title>Robiginitalea aurantiacus sp. nov. and Algoriphagus sediminis sp. nov., isolated from coastal sediment.</title>
        <authorList>
            <person name="Zhou Z.Y."/>
            <person name="An J."/>
            <person name="Jia Y.W."/>
            <person name="Du Z.J."/>
        </authorList>
    </citation>
    <scope>NUCLEOTIDE SEQUENCE</scope>
    <source>
        <strain evidence="2">C2-7</strain>
    </source>
</reference>